<dbReference type="InterPro" id="IPR050075">
    <property type="entry name" value="LeuD"/>
</dbReference>
<dbReference type="PANTHER" id="PTHR43345:SF2">
    <property type="entry name" value="3-ISOPROPYLMALATE DEHYDRATASE SMALL SUBUNIT 1"/>
    <property type="match status" value="1"/>
</dbReference>
<evidence type="ECO:0000256" key="7">
    <source>
        <dbReference type="HAMAP-Rule" id="MF_01032"/>
    </source>
</evidence>
<dbReference type="HAMAP" id="MF_01032">
    <property type="entry name" value="LeuD_type2"/>
    <property type="match status" value="1"/>
</dbReference>
<evidence type="ECO:0000259" key="8">
    <source>
        <dbReference type="Pfam" id="PF00694"/>
    </source>
</evidence>
<dbReference type="GO" id="GO:0003861">
    <property type="term" value="F:3-isopropylmalate dehydratase activity"/>
    <property type="evidence" value="ECO:0007669"/>
    <property type="project" value="UniProtKB-UniRule"/>
</dbReference>
<dbReference type="InterPro" id="IPR000573">
    <property type="entry name" value="AconitaseA/IPMdHydase_ssu_swvl"/>
</dbReference>
<keyword evidence="6 7" id="KW-0456">Lyase</keyword>
<dbReference type="EMBL" id="WSEL01000009">
    <property type="protein sequence ID" value="MVQ32322.1"/>
    <property type="molecule type" value="Genomic_DNA"/>
</dbReference>
<dbReference type="Gene3D" id="3.20.19.10">
    <property type="entry name" value="Aconitase, domain 4"/>
    <property type="match status" value="1"/>
</dbReference>
<dbReference type="InterPro" id="IPR015928">
    <property type="entry name" value="Aconitase/3IPM_dehydase_swvl"/>
</dbReference>
<dbReference type="AlphaFoldDB" id="A0A6N8J0H4"/>
<comment type="pathway">
    <text evidence="3 7">Amino-acid biosynthesis; L-leucine biosynthesis; L-leucine from 3-methyl-2-oxobutanoate: step 2/4.</text>
</comment>
<evidence type="ECO:0000256" key="6">
    <source>
        <dbReference type="ARBA" id="ARBA00023239"/>
    </source>
</evidence>
<name>A0A6N8J0H4_9BURK</name>
<dbReference type="UniPathway" id="UPA00048">
    <property type="reaction ID" value="UER00071"/>
</dbReference>
<accession>A0A6N8J0H4</accession>
<sequence>MWHQGRAWFIGADIDTDQIMPTPYLALRTNEDLGRHVLSGNDPAWPGRFAPGDVLFAGANFGCGSSREHAPRGLKGAGIACVVAPSFARIFFRNAINIGLPLLILPEVQTGAGGEPVWVDSESGQVRRSAEGPVLQGAKPPGIIRDILAHGGLMPYVKARSAAVSTV</sequence>
<dbReference type="SUPFAM" id="SSF52016">
    <property type="entry name" value="LeuD/IlvD-like"/>
    <property type="match status" value="1"/>
</dbReference>
<comment type="caution">
    <text evidence="9">The sequence shown here is derived from an EMBL/GenBank/DDBJ whole genome shotgun (WGS) entry which is preliminary data.</text>
</comment>
<keyword evidence="10" id="KW-1185">Reference proteome</keyword>
<keyword evidence="7" id="KW-0100">Branched-chain amino acid biosynthesis</keyword>
<evidence type="ECO:0000256" key="2">
    <source>
        <dbReference type="ARBA" id="ARBA00002695"/>
    </source>
</evidence>
<evidence type="ECO:0000256" key="1">
    <source>
        <dbReference type="ARBA" id="ARBA00000491"/>
    </source>
</evidence>
<dbReference type="Pfam" id="PF00694">
    <property type="entry name" value="Aconitase_C"/>
    <property type="match status" value="1"/>
</dbReference>
<dbReference type="Proteomes" id="UP000469385">
    <property type="component" value="Unassembled WGS sequence"/>
</dbReference>
<evidence type="ECO:0000256" key="3">
    <source>
        <dbReference type="ARBA" id="ARBA00004729"/>
    </source>
</evidence>
<keyword evidence="7" id="KW-0028">Amino-acid biosynthesis</keyword>
<protein>
    <recommendedName>
        <fullName evidence="7">3-isopropylmalate dehydratase small subunit</fullName>
        <ecNumber evidence="7">4.2.1.33</ecNumber>
    </recommendedName>
    <alternativeName>
        <fullName evidence="7">Alpha-IPM isomerase</fullName>
        <shortName evidence="7">IPMI</shortName>
    </alternativeName>
    <alternativeName>
        <fullName evidence="7">Isopropylmalate isomerase</fullName>
    </alternativeName>
</protein>
<proteinExistence type="inferred from homology"/>
<dbReference type="GO" id="GO:0009098">
    <property type="term" value="P:L-leucine biosynthetic process"/>
    <property type="evidence" value="ECO:0007669"/>
    <property type="project" value="UniProtKB-UniRule"/>
</dbReference>
<comment type="subunit">
    <text evidence="5 7">Heterodimer of LeuC and LeuD.</text>
</comment>
<evidence type="ECO:0000256" key="5">
    <source>
        <dbReference type="ARBA" id="ARBA00011271"/>
    </source>
</evidence>
<dbReference type="CDD" id="cd01577">
    <property type="entry name" value="IPMI_Swivel"/>
    <property type="match status" value="1"/>
</dbReference>
<comment type="function">
    <text evidence="2 7">Catalyzes the isomerization between 2-isopropylmalate and 3-isopropylmalate, via the formation of 2-isopropylmaleate.</text>
</comment>
<reference evidence="9 10" key="1">
    <citation type="submission" date="2019-12" db="EMBL/GenBank/DDBJ databases">
        <authorList>
            <person name="Huq M.A."/>
        </authorList>
    </citation>
    <scope>NUCLEOTIDE SEQUENCE [LARGE SCALE GENOMIC DNA]</scope>
    <source>
        <strain evidence="9 10">MAH-25</strain>
    </source>
</reference>
<dbReference type="EC" id="4.2.1.33" evidence="7"/>
<dbReference type="InterPro" id="IPR011827">
    <property type="entry name" value="LeuD_type2/HacB/DmdB"/>
</dbReference>
<comment type="similarity">
    <text evidence="4 7">Belongs to the LeuD family. LeuD type 2 subfamily.</text>
</comment>
<dbReference type="PANTHER" id="PTHR43345">
    <property type="entry name" value="3-ISOPROPYLMALATE DEHYDRATASE SMALL SUBUNIT 2-RELATED-RELATED"/>
    <property type="match status" value="1"/>
</dbReference>
<dbReference type="NCBIfam" id="TIGR02087">
    <property type="entry name" value="LEUD_arch"/>
    <property type="match status" value="1"/>
</dbReference>
<dbReference type="RefSeq" id="WP_157400291.1">
    <property type="nucleotide sequence ID" value="NZ_WSEL01000009.1"/>
</dbReference>
<evidence type="ECO:0000313" key="9">
    <source>
        <dbReference type="EMBL" id="MVQ32322.1"/>
    </source>
</evidence>
<keyword evidence="7" id="KW-0432">Leucine biosynthesis</keyword>
<feature type="domain" description="Aconitase A/isopropylmalate dehydratase small subunit swivel" evidence="8">
    <location>
        <begin position="54"/>
        <end position="101"/>
    </location>
</feature>
<gene>
    <name evidence="7" type="primary">leuD</name>
    <name evidence="9" type="ORF">GON04_22895</name>
</gene>
<comment type="catalytic activity">
    <reaction evidence="1 7">
        <text>(2R,3S)-3-isopropylmalate = (2S)-2-isopropylmalate</text>
        <dbReference type="Rhea" id="RHEA:32287"/>
        <dbReference type="ChEBI" id="CHEBI:1178"/>
        <dbReference type="ChEBI" id="CHEBI:35121"/>
        <dbReference type="EC" id="4.2.1.33"/>
    </reaction>
</comment>
<dbReference type="InterPro" id="IPR033940">
    <property type="entry name" value="IPMI_Swivel"/>
</dbReference>
<evidence type="ECO:0000313" key="10">
    <source>
        <dbReference type="Proteomes" id="UP000469385"/>
    </source>
</evidence>
<evidence type="ECO:0000256" key="4">
    <source>
        <dbReference type="ARBA" id="ARBA00009869"/>
    </source>
</evidence>
<organism evidence="9 10">
    <name type="scientific">Ramlibacter pinisoli</name>
    <dbReference type="NCBI Taxonomy" id="2682844"/>
    <lineage>
        <taxon>Bacteria</taxon>
        <taxon>Pseudomonadati</taxon>
        <taxon>Pseudomonadota</taxon>
        <taxon>Betaproteobacteria</taxon>
        <taxon>Burkholderiales</taxon>
        <taxon>Comamonadaceae</taxon>
        <taxon>Ramlibacter</taxon>
    </lineage>
</organism>